<comment type="caution">
    <text evidence="4">The sequence shown here is derived from an EMBL/GenBank/DDBJ whole genome shotgun (WGS) entry which is preliminary data.</text>
</comment>
<dbReference type="NCBIfam" id="NF041940">
    <property type="entry name" value="choice_anch_X"/>
    <property type="match status" value="1"/>
</dbReference>
<dbReference type="InterPro" id="IPR002035">
    <property type="entry name" value="VWF_A"/>
</dbReference>
<name>A0A2G8LG53_STIJA</name>
<dbReference type="PANTHER" id="PTHR10579">
    <property type="entry name" value="CALCIUM-ACTIVATED CHLORIDE CHANNEL REGULATOR"/>
    <property type="match status" value="1"/>
</dbReference>
<evidence type="ECO:0000313" key="4">
    <source>
        <dbReference type="EMBL" id="PIK59234.1"/>
    </source>
</evidence>
<reference evidence="4 5" key="1">
    <citation type="journal article" date="2017" name="PLoS Biol.">
        <title>The sea cucumber genome provides insights into morphological evolution and visceral regeneration.</title>
        <authorList>
            <person name="Zhang X."/>
            <person name="Sun L."/>
            <person name="Yuan J."/>
            <person name="Sun Y."/>
            <person name="Gao Y."/>
            <person name="Zhang L."/>
            <person name="Li S."/>
            <person name="Dai H."/>
            <person name="Hamel J.F."/>
            <person name="Liu C."/>
            <person name="Yu Y."/>
            <person name="Liu S."/>
            <person name="Lin W."/>
            <person name="Guo K."/>
            <person name="Jin S."/>
            <person name="Xu P."/>
            <person name="Storey K.B."/>
            <person name="Huan P."/>
            <person name="Zhang T."/>
            <person name="Zhou Y."/>
            <person name="Zhang J."/>
            <person name="Lin C."/>
            <person name="Li X."/>
            <person name="Xing L."/>
            <person name="Huo D."/>
            <person name="Sun M."/>
            <person name="Wang L."/>
            <person name="Mercier A."/>
            <person name="Li F."/>
            <person name="Yang H."/>
            <person name="Xiang J."/>
        </authorList>
    </citation>
    <scope>NUCLEOTIDE SEQUENCE [LARGE SCALE GENOMIC DNA]</scope>
    <source>
        <strain evidence="4">Shaxun</strain>
        <tissue evidence="4">Muscle</tissue>
    </source>
</reference>
<dbReference type="InterPro" id="IPR013642">
    <property type="entry name" value="CLCA_N"/>
</dbReference>
<feature type="domain" description="VWFA" evidence="3">
    <location>
        <begin position="347"/>
        <end position="526"/>
    </location>
</feature>
<dbReference type="Pfam" id="PF00092">
    <property type="entry name" value="VWA"/>
    <property type="match status" value="1"/>
</dbReference>
<keyword evidence="2" id="KW-0472">Membrane</keyword>
<sequence>MMTTRITNLFALVVFAVTISSFIREGLALTRPYSVKLVDNGYEDVVIAIHEDVPEDQKLIDEIKRMFIDASPYLYEATKNRIFFRHVTILVPMTWNDNALYVSPLNFTFDTADAIVATENPRFSTGTAGLTVPHCKHFEGCGKQAAYIHFSPSFLTDDNREIYHGNTGRLLVHEWGHYRWGLFNEYPDPIADPDFQQSFYHSPSTGRFEATRCSSDYTSYNLVYDEKKSTFRFCNGNQKLGMKMAVLAYLVLLNLASVVLLCMVTPVYRSHVYLLQVTQFCDNDTSDPTNYHVTEAPHKHNRLCDLRSNWEVMREHPDFQGSESQPRDIPDSQLVPKIVVARARPAQMVLVLDTSGSMNSYGRIQKQATTAQNFIVTTLVQGTLLGIVHFSDEAFELSNFTLVESDKVRRNLAGKVPQSATGSTCIGCGLEKALEILERNNNSAAGATVLLITDGQNTKSPEKLEEMQALYPEKQVKINCVAFTNNADGILRNLSSSTAIDAVFSDGPAEQRSGGVFIDGTLGNRTTFEFMYFKKRLDSSLQVILTSPSGTVYDENSQGYGEDLTFSVSAFRVAGIAEPGWWSYKVTNRLQEALDILVTIVSYPARHGVEPIIATAEMSDSLTDVSSQHLIAFAEVRQGFSPVVNCRVVATIEDPNGQSMEIELLDNGAGADITTGDGIYSRYVTKYGGEGFYGIRISVDDNNGTALILNQHGSGLPYSRGLAHVDPEELLAGNMPTVDGEPITLPGMPIAPLTGTPAPPFSRQTSAGSSRVEYSGGDFPSDLNQPPSKINDLRVTSTSYSDGHITLEFTAPGSDLDSGTAEKYQILHSTSIRNLHNDGAVELDEHAIVVGNLTEPSPFGKKEKFIVHYPIDEEDDAITINFAIKAFDEEGKESPLSNIATATLRQITEENNQKANMLKAPPHILQASLLSYNPVPFHALTLYLGIAKQQIPKFPWKCIQKSQISQRISDTFSNFEILLILTVLCPTTDCLAKPSSIQLVDNGYEGIVVAIRDDVEENGELIEEITSSRTGIDKFTKIRVCSIVHEEEAKSDLKPSCLIVITGYHSIDEHVYRRIFLLYNATRQRAYFKNVTILIPQTWNASWATASPVNYTYDAADIIVVPLGPTLSNASSLPPPPHCKHFEGCGKQAAYIQFTSDFLTRNNTKQYYGNFGRLLVHEWGHFRWGLFNEYPDEQADQQFYSEFFYSSIREEYQATRCSAEWDAVNIVFDSAQGTYRECVGNSSVGYEDGCISIPTPYQNRTTGSIMYGYTNIEQITEFCDNDTTDESNLHVAGAPNKHNRICDLKSSWEVMREHPDFANNANPPQNLSDKDLLPNIVVARVRSLRLVLVLDTSGSMVEYNRIEKQAAATMNFIMTTAVDGISLGIVDFDSTGKQISGLVKLDSEDTRRKLAQKIPQEAQGGTCIGCGLEVALEILQGGGQSAEGGIVILITDGKDSTVSNSLKTTAMKLKYSELRVKINSVAFSNDADTVVPDLASATGGRFFLQTDDIGSTGLHDAFHATVEGQGLFQERPLQLFTESISATEVVNETYDVLIDSSIGHRTTIEVIYYEENEDTVINMTVVSPSGDVITSNSPEYREEREFKFIIIEINDTAEPGWWHFYFDELLGVVEVLVSVSSRQPPGGVGAITATAVMNSAVTNVEQGENMVIFSEVKQGSYPVLRCNVIATVERPDGDPIQLELFDNGAGADLTAGDGIYSRYFTEYDGEGFYGVQVTVHNADETAVLSTQGENGQYFSLAQPYVDPYQLLDGNIYQTVPFMLLYFFLSICKLIKQLHKFVTQTSTSVQHSSSLNLSRETAFDIQETDILEGNLTMPQEYGNNEQFVINVNLAPEEKSVAVMYFAITAYDENNNTSGYSNIGQATFRRYIPAYVPLPSSTTETTASIRITTRGYHVTTDSPGKIPVVTIKYNLEVILVSCLSAGIVLFLLIFLGVACFSNHLINLGANKEQKQQLHVSSEDTVSIVTTSSHPISTISSQRRTRLFQNHIT</sequence>
<dbReference type="EMBL" id="MRZV01000089">
    <property type="protein sequence ID" value="PIK59234.1"/>
    <property type="molecule type" value="Genomic_DNA"/>
</dbReference>
<dbReference type="STRING" id="307972.A0A2G8LG53"/>
<evidence type="ECO:0000256" key="2">
    <source>
        <dbReference type="SAM" id="Phobius"/>
    </source>
</evidence>
<dbReference type="OrthoDB" id="10021899at2759"/>
<feature type="domain" description="VWFA" evidence="3">
    <location>
        <begin position="1345"/>
        <end position="1522"/>
    </location>
</feature>
<dbReference type="Pfam" id="PF13519">
    <property type="entry name" value="VWA_2"/>
    <property type="match status" value="1"/>
</dbReference>
<keyword evidence="5" id="KW-1185">Reference proteome</keyword>
<dbReference type="SUPFAM" id="SSF53300">
    <property type="entry name" value="vWA-like"/>
    <property type="match status" value="2"/>
</dbReference>
<proteinExistence type="predicted"/>
<dbReference type="CDD" id="cd00198">
    <property type="entry name" value="vWFA"/>
    <property type="match status" value="2"/>
</dbReference>
<gene>
    <name evidence="4" type="ORF">BSL78_03873</name>
</gene>
<keyword evidence="2" id="KW-0812">Transmembrane</keyword>
<organism evidence="4 5">
    <name type="scientific">Stichopus japonicus</name>
    <name type="common">Sea cucumber</name>
    <dbReference type="NCBI Taxonomy" id="307972"/>
    <lineage>
        <taxon>Eukaryota</taxon>
        <taxon>Metazoa</taxon>
        <taxon>Echinodermata</taxon>
        <taxon>Eleutherozoa</taxon>
        <taxon>Echinozoa</taxon>
        <taxon>Holothuroidea</taxon>
        <taxon>Aspidochirotacea</taxon>
        <taxon>Aspidochirotida</taxon>
        <taxon>Stichopodidae</taxon>
        <taxon>Apostichopus</taxon>
    </lineage>
</organism>
<evidence type="ECO:0000259" key="3">
    <source>
        <dbReference type="PROSITE" id="PS50234"/>
    </source>
</evidence>
<accession>A0A2G8LG53</accession>
<evidence type="ECO:0000313" key="5">
    <source>
        <dbReference type="Proteomes" id="UP000230750"/>
    </source>
</evidence>
<keyword evidence="2" id="KW-1133">Transmembrane helix</keyword>
<dbReference type="Gene3D" id="3.40.50.410">
    <property type="entry name" value="von Willebrand factor, type A domain"/>
    <property type="match status" value="2"/>
</dbReference>
<feature type="region of interest" description="Disordered" evidence="1">
    <location>
        <begin position="758"/>
        <end position="788"/>
    </location>
</feature>
<dbReference type="Proteomes" id="UP000230750">
    <property type="component" value="Unassembled WGS sequence"/>
</dbReference>
<dbReference type="InterPro" id="IPR051266">
    <property type="entry name" value="CLCR"/>
</dbReference>
<protein>
    <submittedName>
        <fullName evidence="4">Putative calcium-activated chloride channel regulator 1-like</fullName>
    </submittedName>
</protein>
<dbReference type="SMART" id="SM00327">
    <property type="entry name" value="VWA"/>
    <property type="match status" value="2"/>
</dbReference>
<dbReference type="InterPro" id="IPR036465">
    <property type="entry name" value="vWFA_dom_sf"/>
</dbReference>
<dbReference type="PANTHER" id="PTHR10579:SF177">
    <property type="entry name" value="CALCIUM-ACTIVATED CHLORIDE CHANNEL REGULATOR 4-LIKE PROTEIN"/>
    <property type="match status" value="1"/>
</dbReference>
<evidence type="ECO:0000256" key="1">
    <source>
        <dbReference type="SAM" id="MobiDB-lite"/>
    </source>
</evidence>
<dbReference type="Pfam" id="PF08434">
    <property type="entry name" value="CLCA"/>
    <property type="match status" value="2"/>
</dbReference>
<feature type="transmembrane region" description="Helical" evidence="2">
    <location>
        <begin position="246"/>
        <end position="268"/>
    </location>
</feature>
<feature type="transmembrane region" description="Helical" evidence="2">
    <location>
        <begin position="1931"/>
        <end position="1959"/>
    </location>
</feature>
<dbReference type="PROSITE" id="PS50234">
    <property type="entry name" value="VWFA"/>
    <property type="match status" value="2"/>
</dbReference>